<evidence type="ECO:0000256" key="2">
    <source>
        <dbReference type="ARBA" id="ARBA00022679"/>
    </source>
</evidence>
<evidence type="ECO:0000256" key="3">
    <source>
        <dbReference type="ARBA" id="ARBA00022741"/>
    </source>
</evidence>
<accession>A0ABW0ND35</accession>
<proteinExistence type="predicted"/>
<dbReference type="PANTHER" id="PTHR43289:SF6">
    <property type="entry name" value="SERINE_THREONINE-PROTEIN KINASE NEKL-3"/>
    <property type="match status" value="1"/>
</dbReference>
<evidence type="ECO:0000256" key="1">
    <source>
        <dbReference type="ARBA" id="ARBA00004167"/>
    </source>
</evidence>
<dbReference type="PROSITE" id="PS00108">
    <property type="entry name" value="PROTEIN_KINASE_ST"/>
    <property type="match status" value="1"/>
</dbReference>
<dbReference type="PROSITE" id="PS50125">
    <property type="entry name" value="GUANYLATE_CYCLASE_2"/>
    <property type="match status" value="1"/>
</dbReference>
<evidence type="ECO:0000256" key="6">
    <source>
        <dbReference type="SAM" id="MobiDB-lite"/>
    </source>
</evidence>
<feature type="domain" description="Guanylate cyclase" evidence="8">
    <location>
        <begin position="46"/>
        <end position="184"/>
    </location>
</feature>
<evidence type="ECO:0000256" key="5">
    <source>
        <dbReference type="ARBA" id="ARBA00022840"/>
    </source>
</evidence>
<comment type="caution">
    <text evidence="9">The sequence shown here is derived from an EMBL/GenBank/DDBJ whole genome shotgun (WGS) entry which is preliminary data.</text>
</comment>
<keyword evidence="3" id="KW-0547">Nucleotide-binding</keyword>
<dbReference type="RefSeq" id="WP_376849907.1">
    <property type="nucleotide sequence ID" value="NZ_JBHSMF010000006.1"/>
</dbReference>
<reference evidence="10" key="1">
    <citation type="journal article" date="2019" name="Int. J. Syst. Evol. Microbiol.">
        <title>The Global Catalogue of Microorganisms (GCM) 10K type strain sequencing project: providing services to taxonomists for standard genome sequencing and annotation.</title>
        <authorList>
            <consortium name="The Broad Institute Genomics Platform"/>
            <consortium name="The Broad Institute Genome Sequencing Center for Infectious Disease"/>
            <person name="Wu L."/>
            <person name="Ma J."/>
        </authorList>
    </citation>
    <scope>NUCLEOTIDE SEQUENCE [LARGE SCALE GENOMIC DNA]</scope>
    <source>
        <strain evidence="10">CCUG 57401</strain>
    </source>
</reference>
<evidence type="ECO:0000259" key="8">
    <source>
        <dbReference type="PROSITE" id="PS50125"/>
    </source>
</evidence>
<keyword evidence="5" id="KW-0067">ATP-binding</keyword>
<dbReference type="Proteomes" id="UP001596037">
    <property type="component" value="Unassembled WGS sequence"/>
</dbReference>
<dbReference type="GO" id="GO:0016301">
    <property type="term" value="F:kinase activity"/>
    <property type="evidence" value="ECO:0007669"/>
    <property type="project" value="UniProtKB-KW"/>
</dbReference>
<dbReference type="InterPro" id="IPR000719">
    <property type="entry name" value="Prot_kinase_dom"/>
</dbReference>
<dbReference type="InterPro" id="IPR029787">
    <property type="entry name" value="Nucleotide_cyclase"/>
</dbReference>
<keyword evidence="10" id="KW-1185">Reference proteome</keyword>
<dbReference type="Gene3D" id="3.30.200.20">
    <property type="entry name" value="Phosphorylase Kinase, domain 1"/>
    <property type="match status" value="1"/>
</dbReference>
<evidence type="ECO:0000256" key="4">
    <source>
        <dbReference type="ARBA" id="ARBA00022777"/>
    </source>
</evidence>
<name>A0ABW0ND35_9BURK</name>
<dbReference type="InterPro" id="IPR008271">
    <property type="entry name" value="Ser/Thr_kinase_AS"/>
</dbReference>
<dbReference type="Gene3D" id="1.10.510.10">
    <property type="entry name" value="Transferase(Phosphotransferase) domain 1"/>
    <property type="match status" value="1"/>
</dbReference>
<evidence type="ECO:0000259" key="7">
    <source>
        <dbReference type="PROSITE" id="PS50011"/>
    </source>
</evidence>
<dbReference type="CDD" id="cd14014">
    <property type="entry name" value="STKc_PknB_like"/>
    <property type="match status" value="1"/>
</dbReference>
<organism evidence="9 10">
    <name type="scientific">Caenimonas terrae</name>
    <dbReference type="NCBI Taxonomy" id="696074"/>
    <lineage>
        <taxon>Bacteria</taxon>
        <taxon>Pseudomonadati</taxon>
        <taxon>Pseudomonadota</taxon>
        <taxon>Betaproteobacteria</taxon>
        <taxon>Burkholderiales</taxon>
        <taxon>Comamonadaceae</taxon>
        <taxon>Caenimonas</taxon>
    </lineage>
</organism>
<gene>
    <name evidence="9" type="ORF">ACFPOE_09840</name>
</gene>
<dbReference type="InterPro" id="IPR001054">
    <property type="entry name" value="A/G_cyclase"/>
</dbReference>
<comment type="subcellular location">
    <subcellularLocation>
        <location evidence="1">Membrane</location>
        <topology evidence="1">Single-pass membrane protein</topology>
    </subcellularLocation>
</comment>
<dbReference type="Gene3D" id="3.30.70.1230">
    <property type="entry name" value="Nucleotide cyclase"/>
    <property type="match status" value="1"/>
</dbReference>
<feature type="region of interest" description="Disordered" evidence="6">
    <location>
        <begin position="1"/>
        <end position="35"/>
    </location>
</feature>
<dbReference type="PROSITE" id="PS50011">
    <property type="entry name" value="PROTEIN_KINASE_DOM"/>
    <property type="match status" value="1"/>
</dbReference>
<dbReference type="EMBL" id="JBHSMF010000006">
    <property type="protein sequence ID" value="MFC5497831.1"/>
    <property type="molecule type" value="Genomic_DNA"/>
</dbReference>
<evidence type="ECO:0000313" key="9">
    <source>
        <dbReference type="EMBL" id="MFC5497831.1"/>
    </source>
</evidence>
<keyword evidence="4 9" id="KW-0418">Kinase</keyword>
<dbReference type="SMART" id="SM00220">
    <property type="entry name" value="S_TKc"/>
    <property type="match status" value="1"/>
</dbReference>
<sequence length="542" mass="58121">MPFEDAESQPEFVPTQAPAAVSDFGPSAMESRESRSSEWPVATVATFLYARLHNFAAACQAMSATELTAFVNDVRHMLSDAVVKLGGEIAQRRPDSILAVFSNAPEARKPDHAQRGLHAAILAVHEAVQLATRIGAQPDMASLPPLTLAVGVHLGAADVTPRANGAKGMVTAVGEAVELARLLEVTATDLHWSIATSAATSLAAAGRAEKGRIGSLGLPDESFIDIVEVTGLVPRRGSQTPPRMFELLRDSIAANQQWRKRSTGGASVTSPAAAIHPGSHLLVEGYRVLRKIGEGGMASIFLAEAGDGGPPQVLKVVRMDASANNDSLQRFIQEFALLEQVSHPNVARIFRQDFSLGHAYIAMEYFPSGDLAARLRRPLDARTAIDYLKQTAAGLGAIHAVGIVHRDLKPDNLMLRQDGSLALADFGVAKQVSMLITDTGDGDIVGTPYYLSPEQATGQPVDARCDLYSLGVMAYEMLTGRKPYHANTAQELLSRHVNDPVPVLGAPHEHLQPVLERMMAKDRDQRYPSASALLDDLQQRGI</sequence>
<protein>
    <submittedName>
        <fullName evidence="9">Protein kinase</fullName>
    </submittedName>
</protein>
<feature type="domain" description="Protein kinase" evidence="7">
    <location>
        <begin position="286"/>
        <end position="538"/>
    </location>
</feature>
<dbReference type="PANTHER" id="PTHR43289">
    <property type="entry name" value="MITOGEN-ACTIVATED PROTEIN KINASE KINASE KINASE 20-RELATED"/>
    <property type="match status" value="1"/>
</dbReference>
<keyword evidence="2" id="KW-0808">Transferase</keyword>
<evidence type="ECO:0000313" key="10">
    <source>
        <dbReference type="Proteomes" id="UP001596037"/>
    </source>
</evidence>
<dbReference type="SUPFAM" id="SSF55073">
    <property type="entry name" value="Nucleotide cyclase"/>
    <property type="match status" value="1"/>
</dbReference>
<dbReference type="SUPFAM" id="SSF56112">
    <property type="entry name" value="Protein kinase-like (PK-like)"/>
    <property type="match status" value="1"/>
</dbReference>
<dbReference type="CDD" id="cd07302">
    <property type="entry name" value="CHD"/>
    <property type="match status" value="1"/>
</dbReference>
<dbReference type="Pfam" id="PF00069">
    <property type="entry name" value="Pkinase"/>
    <property type="match status" value="1"/>
</dbReference>
<dbReference type="InterPro" id="IPR011009">
    <property type="entry name" value="Kinase-like_dom_sf"/>
</dbReference>